<evidence type="ECO:0000313" key="4">
    <source>
        <dbReference type="Proteomes" id="UP000639772"/>
    </source>
</evidence>
<sequence>MASIKEINKPQEFALPFYGTRQSKLNKQERVAHVRAGKGNREKYKAKTIVKQKKTGGLSNRQKQHSKAMPLATKRARAARSRQEKKKRQRQGGKQFRGRKAWK</sequence>
<name>A0A835VFN7_VANPL</name>
<reference evidence="3 4" key="1">
    <citation type="journal article" date="2020" name="Nat. Food">
        <title>A phased Vanilla planifolia genome enables genetic improvement of flavour and production.</title>
        <authorList>
            <person name="Hasing T."/>
            <person name="Tang H."/>
            <person name="Brym M."/>
            <person name="Khazi F."/>
            <person name="Huang T."/>
            <person name="Chambers A.H."/>
        </authorList>
    </citation>
    <scope>NUCLEOTIDE SEQUENCE [LARGE SCALE GENOMIC DNA]</scope>
    <source>
        <tissue evidence="3">Leaf</tissue>
    </source>
</reference>
<organism evidence="3 4">
    <name type="scientific">Vanilla planifolia</name>
    <name type="common">Vanilla</name>
    <dbReference type="NCBI Taxonomy" id="51239"/>
    <lineage>
        <taxon>Eukaryota</taxon>
        <taxon>Viridiplantae</taxon>
        <taxon>Streptophyta</taxon>
        <taxon>Embryophyta</taxon>
        <taxon>Tracheophyta</taxon>
        <taxon>Spermatophyta</taxon>
        <taxon>Magnoliopsida</taxon>
        <taxon>Liliopsida</taxon>
        <taxon>Asparagales</taxon>
        <taxon>Orchidaceae</taxon>
        <taxon>Vanilloideae</taxon>
        <taxon>Vanilleae</taxon>
        <taxon>Vanilla</taxon>
    </lineage>
</organism>
<dbReference type="AlphaFoldDB" id="A0A835VFN7"/>
<comment type="caution">
    <text evidence="3">The sequence shown here is derived from an EMBL/GenBank/DDBJ whole genome shotgun (WGS) entry which is preliminary data.</text>
</comment>
<proteinExistence type="predicted"/>
<evidence type="ECO:0000313" key="3">
    <source>
        <dbReference type="EMBL" id="KAG0495295.1"/>
    </source>
</evidence>
<dbReference type="Pfam" id="PF21638">
    <property type="entry name" value="SDA1_C"/>
    <property type="match status" value="1"/>
</dbReference>
<feature type="domain" description="SDA1 C-terminal" evidence="2">
    <location>
        <begin position="56"/>
        <end position="101"/>
    </location>
</feature>
<dbReference type="InterPro" id="IPR048292">
    <property type="entry name" value="SDA1_C"/>
</dbReference>
<dbReference type="Proteomes" id="UP000639772">
    <property type="component" value="Unassembled WGS sequence"/>
</dbReference>
<dbReference type="EMBL" id="JADCNM010000002">
    <property type="protein sequence ID" value="KAG0495295.1"/>
    <property type="molecule type" value="Genomic_DNA"/>
</dbReference>
<evidence type="ECO:0000256" key="1">
    <source>
        <dbReference type="SAM" id="MobiDB-lite"/>
    </source>
</evidence>
<feature type="region of interest" description="Disordered" evidence="1">
    <location>
        <begin position="51"/>
        <end position="103"/>
    </location>
</feature>
<evidence type="ECO:0000259" key="2">
    <source>
        <dbReference type="Pfam" id="PF21638"/>
    </source>
</evidence>
<accession>A0A835VFN7</accession>
<gene>
    <name evidence="3" type="ORF">HPP92_006289</name>
</gene>
<protein>
    <recommendedName>
        <fullName evidence="2">SDA1 C-terminal domain-containing protein</fullName>
    </recommendedName>
</protein>
<feature type="compositionally biased region" description="Basic residues" evidence="1">
    <location>
        <begin position="74"/>
        <end position="103"/>
    </location>
</feature>
<dbReference type="OrthoDB" id="1697732at2759"/>